<evidence type="ECO:0000313" key="3">
    <source>
        <dbReference type="Proteomes" id="UP001303046"/>
    </source>
</evidence>
<proteinExistence type="predicted"/>
<evidence type="ECO:0000256" key="1">
    <source>
        <dbReference type="SAM" id="MobiDB-lite"/>
    </source>
</evidence>
<gene>
    <name evidence="2" type="primary">Necator_chrX.g26289</name>
    <name evidence="2" type="ORF">RB195_026123</name>
</gene>
<comment type="caution">
    <text evidence="2">The sequence shown here is derived from an EMBL/GenBank/DDBJ whole genome shotgun (WGS) entry which is preliminary data.</text>
</comment>
<evidence type="ECO:0000313" key="2">
    <source>
        <dbReference type="EMBL" id="KAK6766648.1"/>
    </source>
</evidence>
<feature type="compositionally biased region" description="Basic and acidic residues" evidence="1">
    <location>
        <begin position="202"/>
        <end position="224"/>
    </location>
</feature>
<dbReference type="EMBL" id="JAVFWL010000006">
    <property type="protein sequence ID" value="KAK6766648.1"/>
    <property type="molecule type" value="Genomic_DNA"/>
</dbReference>
<sequence length="633" mass="72237">MRSPRSVKRPHTNHHTTNVRRNRGKQVKNSRMRHKQWAHALIYSPEVAEKRLLFIPIAAPIIKEISEEERVRRAERKKEKKLIAKQNDDEIRRLELERKEKEREERRLKREEEKKRQEELEYQKWQEEQKKKEEQLLKAEAERKAAEKKAAEEKKKEAQSEAKKEKKKEKKQTENEQIFTNTTVKVEKTAPTESNTAPAPKPAEEAEKKKKKKEKEPSIEKEVPVKVVNDPVTETVPHVEVHDEEKHPKKKGGKGKKTNEDDSGHHNGHDEITVTNEVHVDEGHGKPEAHGKKAKKNKKNENDSVDVGNGHVVKTNVDETTHVIDSAPVGDVPNGGLVQLDGEKKKGGKGKKHGTAPLESSVVSRTADVVLEKRATNEIPHGDTNGHEEEHHQQIVEETQVKKIKHKEKKGKQTPEIDVKTEVTVVTEKIKSEENAPNVTTEKVSPPIQVHEVTSTAHENGTKETVHTITTTFETTSSTSPTQFAQNVEKLVSHTLKKAKHDIVEIDPNVKLTIDAQLVKLSEKKPETSTEHKIHITPLPLELHYSRPTTPSNRERVYKLLPRDIIFCSGLIETHGDDYAGMAADPRNIYKENARAIQRKVRIFKESPHYQTYLRAKEEGRTVEEILAEEGQT</sequence>
<feature type="region of interest" description="Disordered" evidence="1">
    <location>
        <begin position="1"/>
        <end position="33"/>
    </location>
</feature>
<feature type="region of interest" description="Disordered" evidence="1">
    <location>
        <begin position="73"/>
        <end position="363"/>
    </location>
</feature>
<name>A0ABR1EVL8_NECAM</name>
<dbReference type="Pfam" id="PF04747">
    <property type="entry name" value="DUF612"/>
    <property type="match status" value="1"/>
</dbReference>
<keyword evidence="3" id="KW-1185">Reference proteome</keyword>
<accession>A0ABR1EVL8</accession>
<feature type="compositionally biased region" description="Basic and acidic residues" evidence="1">
    <location>
        <begin position="86"/>
        <end position="164"/>
    </location>
</feature>
<dbReference type="Proteomes" id="UP001303046">
    <property type="component" value="Unassembled WGS sequence"/>
</dbReference>
<feature type="compositionally biased region" description="Basic and acidic residues" evidence="1">
    <location>
        <begin position="237"/>
        <end position="247"/>
    </location>
</feature>
<organism evidence="2 3">
    <name type="scientific">Necator americanus</name>
    <name type="common">Human hookworm</name>
    <dbReference type="NCBI Taxonomy" id="51031"/>
    <lineage>
        <taxon>Eukaryota</taxon>
        <taxon>Metazoa</taxon>
        <taxon>Ecdysozoa</taxon>
        <taxon>Nematoda</taxon>
        <taxon>Chromadorea</taxon>
        <taxon>Rhabditida</taxon>
        <taxon>Rhabditina</taxon>
        <taxon>Rhabditomorpha</taxon>
        <taxon>Strongyloidea</taxon>
        <taxon>Ancylostomatidae</taxon>
        <taxon>Bunostominae</taxon>
        <taxon>Necator</taxon>
    </lineage>
</organism>
<evidence type="ECO:0008006" key="4">
    <source>
        <dbReference type="Google" id="ProtNLM"/>
    </source>
</evidence>
<reference evidence="2 3" key="1">
    <citation type="submission" date="2023-08" db="EMBL/GenBank/DDBJ databases">
        <title>A Necator americanus chromosomal reference genome.</title>
        <authorList>
            <person name="Ilik V."/>
            <person name="Petrzelkova K.J."/>
            <person name="Pardy F."/>
            <person name="Fuh T."/>
            <person name="Niatou-Singa F.S."/>
            <person name="Gouil Q."/>
            <person name="Baker L."/>
            <person name="Ritchie M.E."/>
            <person name="Jex A.R."/>
            <person name="Gazzola D."/>
            <person name="Li H."/>
            <person name="Toshio Fujiwara R."/>
            <person name="Zhan B."/>
            <person name="Aroian R.V."/>
            <person name="Pafco B."/>
            <person name="Schwarz E.M."/>
        </authorList>
    </citation>
    <scope>NUCLEOTIDE SEQUENCE [LARGE SCALE GENOMIC DNA]</scope>
    <source>
        <strain evidence="2 3">Aroian</strain>
        <tissue evidence="2">Whole animal</tissue>
    </source>
</reference>
<dbReference type="InterPro" id="IPR006836">
    <property type="entry name" value="DUF612"/>
</dbReference>
<protein>
    <recommendedName>
        <fullName evidence="4">Nucleolar protein 16</fullName>
    </recommendedName>
</protein>
<feature type="compositionally biased region" description="Basic and acidic residues" evidence="1">
    <location>
        <begin position="257"/>
        <end position="291"/>
    </location>
</feature>